<dbReference type="CDD" id="cd08278">
    <property type="entry name" value="benzyl_alcohol_DH"/>
    <property type="match status" value="1"/>
</dbReference>
<dbReference type="InterPro" id="IPR011032">
    <property type="entry name" value="GroES-like_sf"/>
</dbReference>
<keyword evidence="9" id="KW-1185">Reference proteome</keyword>
<dbReference type="InterPro" id="IPR002328">
    <property type="entry name" value="ADH_Zn_CS"/>
</dbReference>
<dbReference type="Gene3D" id="3.40.50.720">
    <property type="entry name" value="NAD(P)-binding Rossmann-like Domain"/>
    <property type="match status" value="1"/>
</dbReference>
<comment type="similarity">
    <text evidence="6">Belongs to the zinc-containing alcohol dehydrogenase family.</text>
</comment>
<dbReference type="InterPro" id="IPR020843">
    <property type="entry name" value="ER"/>
</dbReference>
<name>A0A1C3ZA21_9LACO</name>
<accession>A0A1C3ZA21</accession>
<dbReference type="SMART" id="SM00829">
    <property type="entry name" value="PKS_ER"/>
    <property type="match status" value="1"/>
</dbReference>
<evidence type="ECO:0000256" key="4">
    <source>
        <dbReference type="ARBA" id="ARBA00023002"/>
    </source>
</evidence>
<dbReference type="PANTHER" id="PTHR43880">
    <property type="entry name" value="ALCOHOL DEHYDROGENASE"/>
    <property type="match status" value="1"/>
</dbReference>
<evidence type="ECO:0000259" key="7">
    <source>
        <dbReference type="SMART" id="SM00829"/>
    </source>
</evidence>
<keyword evidence="3 6" id="KW-0862">Zinc</keyword>
<protein>
    <submittedName>
        <fullName evidence="8">Aryl-alcohol dehydrogenase</fullName>
    </submittedName>
</protein>
<dbReference type="Pfam" id="PF08240">
    <property type="entry name" value="ADH_N"/>
    <property type="match status" value="1"/>
</dbReference>
<dbReference type="STRING" id="1505725.GA0061074_101381"/>
<gene>
    <name evidence="8" type="ORF">GA0061074_101381</name>
</gene>
<dbReference type="EMBL" id="FMAO01000001">
    <property type="protein sequence ID" value="SCB79113.1"/>
    <property type="molecule type" value="Genomic_DNA"/>
</dbReference>
<dbReference type="GO" id="GO:0051903">
    <property type="term" value="F:S-(hydroxymethyl)glutathione dehydrogenase [NAD(P)+] activity"/>
    <property type="evidence" value="ECO:0007669"/>
    <property type="project" value="TreeGrafter"/>
</dbReference>
<dbReference type="Gene3D" id="3.90.180.10">
    <property type="entry name" value="Medium-chain alcohol dehydrogenases, catalytic domain"/>
    <property type="match status" value="1"/>
</dbReference>
<evidence type="ECO:0000256" key="3">
    <source>
        <dbReference type="ARBA" id="ARBA00022833"/>
    </source>
</evidence>
<evidence type="ECO:0000256" key="6">
    <source>
        <dbReference type="RuleBase" id="RU361277"/>
    </source>
</evidence>
<proteinExistence type="inferred from homology"/>
<dbReference type="OrthoDB" id="9806940at2"/>
<dbReference type="PROSITE" id="PS00059">
    <property type="entry name" value="ADH_ZINC"/>
    <property type="match status" value="1"/>
</dbReference>
<keyword evidence="2 6" id="KW-0479">Metal-binding</keyword>
<dbReference type="InterPro" id="IPR036291">
    <property type="entry name" value="NAD(P)-bd_dom_sf"/>
</dbReference>
<feature type="domain" description="Enoyl reductase (ER)" evidence="7">
    <location>
        <begin position="10"/>
        <end position="363"/>
    </location>
</feature>
<dbReference type="Proteomes" id="UP000199268">
    <property type="component" value="Unassembled WGS sequence"/>
</dbReference>
<dbReference type="FunFam" id="3.40.50.720:FF:000003">
    <property type="entry name" value="S-(hydroxymethyl)glutathione dehydrogenase"/>
    <property type="match status" value="1"/>
</dbReference>
<keyword evidence="4" id="KW-0560">Oxidoreductase</keyword>
<comment type="cofactor">
    <cofactor evidence="1 6">
        <name>Zn(2+)</name>
        <dbReference type="ChEBI" id="CHEBI:29105"/>
    </cofactor>
</comment>
<dbReference type="Pfam" id="PF00107">
    <property type="entry name" value="ADH_zinc_N"/>
    <property type="match status" value="1"/>
</dbReference>
<dbReference type="SUPFAM" id="SSF51735">
    <property type="entry name" value="NAD(P)-binding Rossmann-fold domains"/>
    <property type="match status" value="1"/>
</dbReference>
<keyword evidence="5" id="KW-0520">NAD</keyword>
<dbReference type="RefSeq" id="WP_092461405.1">
    <property type="nucleotide sequence ID" value="NZ_BJEE01000002.1"/>
</dbReference>
<dbReference type="SUPFAM" id="SSF50129">
    <property type="entry name" value="GroES-like"/>
    <property type="match status" value="1"/>
</dbReference>
<dbReference type="GO" id="GO:0008270">
    <property type="term" value="F:zinc ion binding"/>
    <property type="evidence" value="ECO:0007669"/>
    <property type="project" value="InterPro"/>
</dbReference>
<evidence type="ECO:0000313" key="8">
    <source>
        <dbReference type="EMBL" id="SCB79113.1"/>
    </source>
</evidence>
<dbReference type="InterPro" id="IPR013154">
    <property type="entry name" value="ADH-like_N"/>
</dbReference>
<evidence type="ECO:0000313" key="9">
    <source>
        <dbReference type="Proteomes" id="UP000199268"/>
    </source>
</evidence>
<evidence type="ECO:0000256" key="2">
    <source>
        <dbReference type="ARBA" id="ARBA00022723"/>
    </source>
</evidence>
<sequence>MKIKSAVLNGVDEEFKLTDMILDEPQAGEVLVKIVASGICHTDSTVKDGTVPMPFPAVLGHEGSGIVESVGDGVTNFKKGDHVVVGFASCGECQFCRAGMPGACERFNELNMGGAMRDGSHRIHTVDGDDASVFFGQSSFSTYSIVQENNLVKVDKDMDLRILGPLGCGFMTGSGTVLNSLQPEPGSSLVVFGTGAVGLAGMMAGVISNAAHVIAVDINPERLEIAKSLGATETINSAEVDPVKEIMAITDGKGAQYALDTTGVPVVINSAIKSLAIKGELATVAVGKKPVPVDFTNDIVTFSRTIKGVIEGDAIPQELIPKLVDFYHKGQFKIDELSKLYAFEDINQAFEDSKNGTTVKPVLVIDESYSA</sequence>
<evidence type="ECO:0000256" key="1">
    <source>
        <dbReference type="ARBA" id="ARBA00001947"/>
    </source>
</evidence>
<dbReference type="GO" id="GO:0005829">
    <property type="term" value="C:cytosol"/>
    <property type="evidence" value="ECO:0007669"/>
    <property type="project" value="TreeGrafter"/>
</dbReference>
<dbReference type="AlphaFoldDB" id="A0A1C3ZA21"/>
<dbReference type="InterPro" id="IPR013149">
    <property type="entry name" value="ADH-like_C"/>
</dbReference>
<organism evidence="8 9">
    <name type="scientific">Weissella bombi</name>
    <dbReference type="NCBI Taxonomy" id="1505725"/>
    <lineage>
        <taxon>Bacteria</taxon>
        <taxon>Bacillati</taxon>
        <taxon>Bacillota</taxon>
        <taxon>Bacilli</taxon>
        <taxon>Lactobacillales</taxon>
        <taxon>Lactobacillaceae</taxon>
        <taxon>Weissella</taxon>
    </lineage>
</organism>
<reference evidence="9" key="1">
    <citation type="submission" date="2016-08" db="EMBL/GenBank/DDBJ databases">
        <authorList>
            <person name="Varghese N."/>
            <person name="Submissions Spin"/>
        </authorList>
    </citation>
    <scope>NUCLEOTIDE SEQUENCE [LARGE SCALE GENOMIC DNA]</scope>
    <source>
        <strain evidence="9">R-53094</strain>
    </source>
</reference>
<dbReference type="GO" id="GO:0046294">
    <property type="term" value="P:formaldehyde catabolic process"/>
    <property type="evidence" value="ECO:0007669"/>
    <property type="project" value="TreeGrafter"/>
</dbReference>
<dbReference type="PANTHER" id="PTHR43880:SF12">
    <property type="entry name" value="ALCOHOL DEHYDROGENASE CLASS-3"/>
    <property type="match status" value="1"/>
</dbReference>
<evidence type="ECO:0000256" key="5">
    <source>
        <dbReference type="ARBA" id="ARBA00023027"/>
    </source>
</evidence>